<dbReference type="NCBIfam" id="NF040717">
    <property type="entry name" value="BcsR_only"/>
    <property type="match status" value="1"/>
</dbReference>
<name>A0A0S2SMZ5_9GAMM</name>
<reference evidence="1 3" key="2">
    <citation type="journal article" date="2016" name="Genome Announc.">
        <title>Complete Genome Sequence of the Highly Virulent Aeromonas schubertii Strain WL1483, Isolated from Diseased Snakehead Fish (Channa argus) in China.</title>
        <authorList>
            <person name="Liu L."/>
            <person name="Li N."/>
            <person name="Zhang D."/>
            <person name="Fu X."/>
            <person name="Shi C."/>
            <person name="Lin Q."/>
            <person name="Hao G."/>
        </authorList>
    </citation>
    <scope>NUCLEOTIDE SEQUENCE [LARGE SCALE GENOMIC DNA]</scope>
    <source>
        <strain evidence="1 3">WL1483</strain>
    </source>
</reference>
<dbReference type="Proteomes" id="UP000774958">
    <property type="component" value="Unassembled WGS sequence"/>
</dbReference>
<accession>A0A0S2SMZ5</accession>
<evidence type="ECO:0000313" key="3">
    <source>
        <dbReference type="Proteomes" id="UP000058114"/>
    </source>
</evidence>
<evidence type="ECO:0000313" key="2">
    <source>
        <dbReference type="EMBL" id="MBZ6064762.1"/>
    </source>
</evidence>
<dbReference type="EMBL" id="CP013067">
    <property type="protein sequence ID" value="ALP43117.1"/>
    <property type="molecule type" value="Genomic_DNA"/>
</dbReference>
<dbReference type="RefSeq" id="WP_082177933.1">
    <property type="nucleotide sequence ID" value="NZ_CDDB01000033.1"/>
</dbReference>
<organism evidence="1 3">
    <name type="scientific">Aeromonas schubertii</name>
    <dbReference type="NCBI Taxonomy" id="652"/>
    <lineage>
        <taxon>Bacteria</taxon>
        <taxon>Pseudomonadati</taxon>
        <taxon>Pseudomonadota</taxon>
        <taxon>Gammaproteobacteria</taxon>
        <taxon>Aeromonadales</taxon>
        <taxon>Aeromonadaceae</taxon>
        <taxon>Aeromonas</taxon>
    </lineage>
</organism>
<sequence length="62" mass="7138">MQGRPLSPFGVTVEGDHITDIAIVQEAFGVSLDYHDVAQEERLEALRRRYPLLGELDMRNRR</sequence>
<reference evidence="2 4" key="3">
    <citation type="submission" date="2021-09" db="EMBL/GenBank/DDBJ databases">
        <title>Aeromonas schubertii isolated from Asian sea bass.</title>
        <authorList>
            <person name="Pinpimai K."/>
        </authorList>
    </citation>
    <scope>NUCLEOTIDE SEQUENCE [LARGE SCALE GENOMIC DNA]</scope>
    <source>
        <strain evidence="2 4">CHULA2021a</strain>
    </source>
</reference>
<dbReference type="EMBL" id="JAIRBT010000001">
    <property type="protein sequence ID" value="MBZ6064762.1"/>
    <property type="molecule type" value="Genomic_DNA"/>
</dbReference>
<gene>
    <name evidence="2" type="ORF">LA374_00820</name>
    <name evidence="1" type="ORF">WL1483_3698</name>
</gene>
<evidence type="ECO:0000313" key="4">
    <source>
        <dbReference type="Proteomes" id="UP000774958"/>
    </source>
</evidence>
<keyword evidence="4" id="KW-1185">Reference proteome</keyword>
<evidence type="ECO:0000313" key="1">
    <source>
        <dbReference type="EMBL" id="ALP43117.1"/>
    </source>
</evidence>
<dbReference type="OrthoDB" id="5591142at2"/>
<dbReference type="AlphaFoldDB" id="A0A0S2SMZ5"/>
<dbReference type="Pfam" id="PF10945">
    <property type="entry name" value="CBP_BcsR"/>
    <property type="match status" value="1"/>
</dbReference>
<dbReference type="InterPro" id="IPR024487">
    <property type="entry name" value="CBP_BcsR"/>
</dbReference>
<reference evidence="3" key="1">
    <citation type="submission" date="2015-10" db="EMBL/GenBank/DDBJ databases">
        <title>Complete Genome Sequence of Aeromonas schubertii strain WL1483.</title>
        <authorList>
            <person name="Liu L."/>
        </authorList>
    </citation>
    <scope>NUCLEOTIDE SEQUENCE [LARGE SCALE GENOMIC DNA]</scope>
    <source>
        <strain evidence="3">WL1483</strain>
    </source>
</reference>
<proteinExistence type="predicted"/>
<protein>
    <submittedName>
        <fullName evidence="2">YhjR family protein</fullName>
    </submittedName>
</protein>
<dbReference type="PATRIC" id="fig|652.5.peg.343"/>
<dbReference type="KEGG" id="asr:WL1483_3698"/>
<dbReference type="Proteomes" id="UP000058114">
    <property type="component" value="Chromosome"/>
</dbReference>